<keyword evidence="6" id="KW-1185">Reference proteome</keyword>
<dbReference type="RefSeq" id="WP_171718944.1">
    <property type="nucleotide sequence ID" value="NZ_WHOB01000062.1"/>
</dbReference>
<dbReference type="InterPro" id="IPR009057">
    <property type="entry name" value="Homeodomain-like_sf"/>
</dbReference>
<keyword evidence="3" id="KW-0804">Transcription</keyword>
<keyword evidence="1" id="KW-0805">Transcription regulation</keyword>
<dbReference type="SUPFAM" id="SSF51215">
    <property type="entry name" value="Regulatory protein AraC"/>
    <property type="match status" value="1"/>
</dbReference>
<evidence type="ECO:0000256" key="1">
    <source>
        <dbReference type="ARBA" id="ARBA00023015"/>
    </source>
</evidence>
<dbReference type="PANTHER" id="PTHR43280">
    <property type="entry name" value="ARAC-FAMILY TRANSCRIPTIONAL REGULATOR"/>
    <property type="match status" value="1"/>
</dbReference>
<dbReference type="InterPro" id="IPR018062">
    <property type="entry name" value="HTH_AraC-typ_CS"/>
</dbReference>
<protein>
    <submittedName>
        <fullName evidence="5">Helix-turn-helix domain-containing protein</fullName>
    </submittedName>
</protein>
<name>A0ABX1YKB8_9BACL</name>
<dbReference type="Pfam" id="PF12833">
    <property type="entry name" value="HTH_18"/>
    <property type="match status" value="1"/>
</dbReference>
<dbReference type="EMBL" id="WHOB01000062">
    <property type="protein sequence ID" value="NOU81497.1"/>
    <property type="molecule type" value="Genomic_DNA"/>
</dbReference>
<accession>A0ABX1YKB8</accession>
<organism evidence="5 6">
    <name type="scientific">Paenibacillus phytohabitans</name>
    <dbReference type="NCBI Taxonomy" id="2654978"/>
    <lineage>
        <taxon>Bacteria</taxon>
        <taxon>Bacillati</taxon>
        <taxon>Bacillota</taxon>
        <taxon>Bacilli</taxon>
        <taxon>Bacillales</taxon>
        <taxon>Paenibacillaceae</taxon>
        <taxon>Paenibacillus</taxon>
    </lineage>
</organism>
<reference evidence="5 6" key="1">
    <citation type="submission" date="2019-10" db="EMBL/GenBank/DDBJ databases">
        <title>Description of Paenibacillus terricola sp. nov.</title>
        <authorList>
            <person name="Carlier A."/>
            <person name="Qi S."/>
        </authorList>
    </citation>
    <scope>NUCLEOTIDE SEQUENCE [LARGE SCALE GENOMIC DNA]</scope>
    <source>
        <strain evidence="5 6">LMG 31459</strain>
    </source>
</reference>
<evidence type="ECO:0000256" key="3">
    <source>
        <dbReference type="ARBA" id="ARBA00023163"/>
    </source>
</evidence>
<keyword evidence="2" id="KW-0238">DNA-binding</keyword>
<evidence type="ECO:0000256" key="2">
    <source>
        <dbReference type="ARBA" id="ARBA00023125"/>
    </source>
</evidence>
<gene>
    <name evidence="5" type="ORF">GC101_21785</name>
</gene>
<dbReference type="Gene3D" id="1.10.10.60">
    <property type="entry name" value="Homeodomain-like"/>
    <property type="match status" value="2"/>
</dbReference>
<dbReference type="InterPro" id="IPR018060">
    <property type="entry name" value="HTH_AraC"/>
</dbReference>
<comment type="caution">
    <text evidence="5">The sequence shown here is derived from an EMBL/GenBank/DDBJ whole genome shotgun (WGS) entry which is preliminary data.</text>
</comment>
<evidence type="ECO:0000259" key="4">
    <source>
        <dbReference type="PROSITE" id="PS01124"/>
    </source>
</evidence>
<dbReference type="PROSITE" id="PS00041">
    <property type="entry name" value="HTH_ARAC_FAMILY_1"/>
    <property type="match status" value="1"/>
</dbReference>
<dbReference type="PANTHER" id="PTHR43280:SF2">
    <property type="entry name" value="HTH-TYPE TRANSCRIPTIONAL REGULATOR EXSA"/>
    <property type="match status" value="1"/>
</dbReference>
<dbReference type="SUPFAM" id="SSF46689">
    <property type="entry name" value="Homeodomain-like"/>
    <property type="match status" value="2"/>
</dbReference>
<dbReference type="InterPro" id="IPR037923">
    <property type="entry name" value="HTH-like"/>
</dbReference>
<dbReference type="SMART" id="SM00342">
    <property type="entry name" value="HTH_ARAC"/>
    <property type="match status" value="1"/>
</dbReference>
<evidence type="ECO:0000313" key="5">
    <source>
        <dbReference type="EMBL" id="NOU81497.1"/>
    </source>
</evidence>
<feature type="domain" description="HTH araC/xylS-type" evidence="4">
    <location>
        <begin position="165"/>
        <end position="263"/>
    </location>
</feature>
<evidence type="ECO:0000313" key="6">
    <source>
        <dbReference type="Proteomes" id="UP000596857"/>
    </source>
</evidence>
<dbReference type="PROSITE" id="PS01124">
    <property type="entry name" value="HTH_ARAC_FAMILY_2"/>
    <property type="match status" value="1"/>
</dbReference>
<sequence>MRINWSVHPVAYTYWEKKEQFLLEYDTYPVWTIFAVEQGQFAYRFGDHEGEAGWGDIIVCPPGTAFYRRTVTTLTFHFIQFEWEEKPGLEEAAATLGGRWTVRDVERLLSTYRYMRNIGRSIQEEPGFGRMKHMLEDLWRLLDIERSFAAEEMQSEGESSDQDMQKARQWLLEHACTPMTMQELAAALSITPVQLTRRFRAAYQATPSEFVTGIRLQKACLLLEDSTQSIEIIAQQCGYENGFYLSRVFSAKLGLTPSKYRKLHRL</sequence>
<dbReference type="Proteomes" id="UP000596857">
    <property type="component" value="Unassembled WGS sequence"/>
</dbReference>
<proteinExistence type="predicted"/>